<protein>
    <recommendedName>
        <fullName evidence="3">DUF4895 domain-containing protein</fullName>
    </recommendedName>
</protein>
<evidence type="ECO:0000313" key="1">
    <source>
        <dbReference type="EMBL" id="CEP78531.1"/>
    </source>
</evidence>
<evidence type="ECO:0000313" key="2">
    <source>
        <dbReference type="Proteomes" id="UP000032809"/>
    </source>
</evidence>
<dbReference type="Proteomes" id="UP000032809">
    <property type="component" value="Chromosome I"/>
</dbReference>
<name>A0A0C7NKU6_DEFTU</name>
<keyword evidence="2" id="KW-1185">Reference proteome</keyword>
<gene>
    <name evidence="1" type="ORF">DTL3_1230</name>
</gene>
<dbReference type="EMBL" id="LN824141">
    <property type="protein sequence ID" value="CEP78531.1"/>
    <property type="molecule type" value="Genomic_DNA"/>
</dbReference>
<dbReference type="KEGG" id="dtn:DTL3_1230"/>
<dbReference type="InterPro" id="IPR032606">
    <property type="entry name" value="DUF4895"/>
</dbReference>
<organism evidence="1 2">
    <name type="scientific">Defluviitoga tunisiensis</name>
    <dbReference type="NCBI Taxonomy" id="1006576"/>
    <lineage>
        <taxon>Bacteria</taxon>
        <taxon>Thermotogati</taxon>
        <taxon>Thermotogota</taxon>
        <taxon>Thermotogae</taxon>
        <taxon>Petrotogales</taxon>
        <taxon>Petrotogaceae</taxon>
        <taxon>Defluviitoga</taxon>
    </lineage>
</organism>
<evidence type="ECO:0008006" key="3">
    <source>
        <dbReference type="Google" id="ProtNLM"/>
    </source>
</evidence>
<accession>A0A0C7NKU6</accession>
<dbReference type="HOGENOM" id="CLU_1064965_0_0_0"/>
<sequence length="260" mass="30651">MKELTQYALSYLEKYNSLLADEFQHYFFASVFDKSNTFPVYTILVDKEGRNIEILGPDHPSKVMSVLYPTLFPNAIFLETKYKEIAQKYKKIVYPETSFGIVQSPLKLVAYRAYGDERFIKKLIFTEKLKGQNYLSLSMSINDKTLQFIIDHFKKWVDGVFYFPYLSDIHIVYKLPENIESNKVSIYIELGRMLKEKVLKKYTFLENSYKLPEMKIKEPVIAVFKIPADKITEVDFQELYETMIEKISKIVLEIDKIEID</sequence>
<dbReference type="AlphaFoldDB" id="A0A0C7NKU6"/>
<dbReference type="STRING" id="1006576.DTL3_1230"/>
<proteinExistence type="predicted"/>
<dbReference type="OrthoDB" id="48064at2"/>
<dbReference type="Pfam" id="PF16236">
    <property type="entry name" value="DUF4895"/>
    <property type="match status" value="1"/>
</dbReference>
<reference evidence="2" key="1">
    <citation type="submission" date="2014-11" db="EMBL/GenBank/DDBJ databases">
        <authorList>
            <person name="Wibberg D."/>
        </authorList>
    </citation>
    <scope>NUCLEOTIDE SEQUENCE [LARGE SCALE GENOMIC DNA]</scope>
    <source>
        <strain evidence="2">L3</strain>
    </source>
</reference>
<dbReference type="RefSeq" id="WP_045087957.1">
    <property type="nucleotide sequence ID" value="NZ_LN824141.1"/>
</dbReference>